<protein>
    <submittedName>
        <fullName evidence="2">Uncharacterized protein</fullName>
    </submittedName>
</protein>
<dbReference type="HOGENOM" id="CLU_1234095_0_0_3"/>
<keyword evidence="1" id="KW-1133">Transmembrane helix</keyword>
<dbReference type="eggNOG" id="COG2214">
    <property type="taxonomic scope" value="Bacteria"/>
</dbReference>
<evidence type="ECO:0000313" key="2">
    <source>
        <dbReference type="EMBL" id="KEI66998.1"/>
    </source>
</evidence>
<organism evidence="2 3">
    <name type="scientific">Planktothrix agardhii (strain NIVA-CYA 126/8)</name>
    <dbReference type="NCBI Taxonomy" id="388467"/>
    <lineage>
        <taxon>Bacteria</taxon>
        <taxon>Bacillati</taxon>
        <taxon>Cyanobacteriota</taxon>
        <taxon>Cyanophyceae</taxon>
        <taxon>Oscillatoriophycideae</taxon>
        <taxon>Oscillatoriales</taxon>
        <taxon>Microcoleaceae</taxon>
        <taxon>Planktothrix</taxon>
    </lineage>
</organism>
<feature type="transmembrane region" description="Helical" evidence="1">
    <location>
        <begin position="30"/>
        <end position="48"/>
    </location>
</feature>
<dbReference type="STRING" id="388467.A19Y_2028"/>
<evidence type="ECO:0000313" key="3">
    <source>
        <dbReference type="Proteomes" id="UP000027395"/>
    </source>
</evidence>
<accession>A0A073CH30</accession>
<keyword evidence="1" id="KW-0472">Membrane</keyword>
<feature type="transmembrane region" description="Helical" evidence="1">
    <location>
        <begin position="172"/>
        <end position="190"/>
    </location>
</feature>
<feature type="transmembrane region" description="Helical" evidence="1">
    <location>
        <begin position="54"/>
        <end position="73"/>
    </location>
</feature>
<proteinExistence type="predicted"/>
<sequence>MKIPFWVWIFGLIAWFTITLVASKDSDSSQPWLISLMFAGAIAGWVLGNEAGGVITATVWGMVGIGLGAIAGSETASKSVIGLLTVMGIAAIAGLIAGTGRGNWLGSVFGGGFGVIMGLMLGIILDAIFQSRAKLGTGSLFGLLLGGWIGAGIGAGQKAIIRVIEQIQPELIIAAWGAIALVAGVVAQMAAGEKLLASYNGFYTFLILGIISGLGFSFGLWLAH</sequence>
<dbReference type="PATRIC" id="fig|388467.6.peg.1976"/>
<reference evidence="2 3" key="1">
    <citation type="journal article" date="2014" name="Appl. Environ. Microbiol.">
        <title>Elucidation of insertion elements encoded on plasmids and in vitro construction of shuttle vectors from the toxic cyanobacterium Planktothrix.</title>
        <authorList>
            <person name="Christiansen G."/>
            <person name="Goesmann A."/>
            <person name="Kurmayer R."/>
        </authorList>
    </citation>
    <scope>NUCLEOTIDE SEQUENCE [LARGE SCALE GENOMIC DNA]</scope>
    <source>
        <strain evidence="2 3">NIVA-CYA 126/8</strain>
    </source>
</reference>
<feature type="transmembrane region" description="Helical" evidence="1">
    <location>
        <begin position="104"/>
        <end position="128"/>
    </location>
</feature>
<keyword evidence="3" id="KW-1185">Reference proteome</keyword>
<name>A0A073CH30_PLAA1</name>
<feature type="transmembrane region" description="Helical" evidence="1">
    <location>
        <begin position="6"/>
        <end position="23"/>
    </location>
</feature>
<feature type="transmembrane region" description="Helical" evidence="1">
    <location>
        <begin position="80"/>
        <end position="98"/>
    </location>
</feature>
<dbReference type="EMBL" id="CM002803">
    <property type="protein sequence ID" value="KEI66998.1"/>
    <property type="molecule type" value="Genomic_DNA"/>
</dbReference>
<dbReference type="Proteomes" id="UP000027395">
    <property type="component" value="Chromosome"/>
</dbReference>
<dbReference type="AlphaFoldDB" id="A0A073CH30"/>
<evidence type="ECO:0000256" key="1">
    <source>
        <dbReference type="SAM" id="Phobius"/>
    </source>
</evidence>
<feature type="transmembrane region" description="Helical" evidence="1">
    <location>
        <begin position="202"/>
        <end position="223"/>
    </location>
</feature>
<keyword evidence="1" id="KW-0812">Transmembrane</keyword>
<dbReference type="RefSeq" id="WP_233428077.1">
    <property type="nucleotide sequence ID" value="NZ_CM002803.1"/>
</dbReference>
<feature type="transmembrane region" description="Helical" evidence="1">
    <location>
        <begin position="140"/>
        <end position="160"/>
    </location>
</feature>
<gene>
    <name evidence="2" type="ORF">A19Y_2028</name>
</gene>